<dbReference type="InterPro" id="IPR025533">
    <property type="entry name" value="DUF4419"/>
</dbReference>
<accession>A0A409X1A8</accession>
<dbReference type="STRING" id="231916.A0A409X1A8"/>
<gene>
    <name evidence="1" type="ORF">CVT26_003492</name>
</gene>
<dbReference type="Pfam" id="PF14388">
    <property type="entry name" value="DUF4419"/>
    <property type="match status" value="1"/>
</dbReference>
<dbReference type="InParanoid" id="A0A409X1A8"/>
<dbReference type="Proteomes" id="UP000284706">
    <property type="component" value="Unassembled WGS sequence"/>
</dbReference>
<evidence type="ECO:0000313" key="1">
    <source>
        <dbReference type="EMBL" id="PPQ84489.1"/>
    </source>
</evidence>
<evidence type="ECO:0000313" key="2">
    <source>
        <dbReference type="Proteomes" id="UP000284706"/>
    </source>
</evidence>
<dbReference type="AlphaFoldDB" id="A0A409X1A8"/>
<comment type="caution">
    <text evidence="1">The sequence shown here is derived from an EMBL/GenBank/DDBJ whole genome shotgun (WGS) entry which is preliminary data.</text>
</comment>
<sequence>MPVSFTVSDHGANPVKDPYKVNADAEELLARTWGQKAKTMRCKELLQTSLVKPNFSTIHEQGNGFVHTVLAAYNQHHHLILRPDDVWIAILAQFNFYVNAHSEELRHQFVAHDGQKELKVCADGSRYTVNFGSLAYQMTNEIDKNVIDKDLKDWILPSFTTTTNNDTVVCSVIMMATLKAYFTYKIELSCGIPSVTLEGEKGDWEKLLKRVDKLGDFGSEPAGWASLLRPILTRFVAAFDGQPDIEFWKKVCHIHNNFSGPSYLSGWLTAFCVWTSTGKWQGPSLNAPFKSLSAFGTETIKNLILDDIHYGIIKSKDIPTGICEVPVKLDDNGIVFDCTMVSGHLAYLVEGEAKDTVRPLPIWFMFVHEACEDPEVVEMRRLMEEFDRSFGSKGPK</sequence>
<reference evidence="1 2" key="1">
    <citation type="journal article" date="2018" name="Evol. Lett.">
        <title>Horizontal gene cluster transfer increased hallucinogenic mushroom diversity.</title>
        <authorList>
            <person name="Reynolds H.T."/>
            <person name="Vijayakumar V."/>
            <person name="Gluck-Thaler E."/>
            <person name="Korotkin H.B."/>
            <person name="Matheny P.B."/>
            <person name="Slot J.C."/>
        </authorList>
    </citation>
    <scope>NUCLEOTIDE SEQUENCE [LARGE SCALE GENOMIC DNA]</scope>
    <source>
        <strain evidence="1 2">SRW20</strain>
    </source>
</reference>
<proteinExistence type="predicted"/>
<dbReference type="PANTHER" id="PTHR31252:SF11">
    <property type="entry name" value="DUF4419 DOMAIN-CONTAINING PROTEIN"/>
    <property type="match status" value="1"/>
</dbReference>
<name>A0A409X1A8_9AGAR</name>
<dbReference type="EMBL" id="NHYE01004456">
    <property type="protein sequence ID" value="PPQ84489.1"/>
    <property type="molecule type" value="Genomic_DNA"/>
</dbReference>
<keyword evidence="2" id="KW-1185">Reference proteome</keyword>
<organism evidence="1 2">
    <name type="scientific">Gymnopilus dilepis</name>
    <dbReference type="NCBI Taxonomy" id="231916"/>
    <lineage>
        <taxon>Eukaryota</taxon>
        <taxon>Fungi</taxon>
        <taxon>Dikarya</taxon>
        <taxon>Basidiomycota</taxon>
        <taxon>Agaricomycotina</taxon>
        <taxon>Agaricomycetes</taxon>
        <taxon>Agaricomycetidae</taxon>
        <taxon>Agaricales</taxon>
        <taxon>Agaricineae</taxon>
        <taxon>Hymenogastraceae</taxon>
        <taxon>Gymnopilus</taxon>
    </lineage>
</organism>
<protein>
    <submittedName>
        <fullName evidence="1">Uncharacterized protein</fullName>
    </submittedName>
</protein>
<dbReference type="OrthoDB" id="9978173at2759"/>
<dbReference type="Gene3D" id="1.20.120.1060">
    <property type="match status" value="1"/>
</dbReference>
<dbReference type="PANTHER" id="PTHR31252">
    <property type="entry name" value="DUF4419 DOMAIN-CONTAINING PROTEIN"/>
    <property type="match status" value="1"/>
</dbReference>